<sequence>MVGSWYWNTVCHLYDKVHNAEVIRASPITDRWVLNIRPQDLSCHVRFELRTGEKIAFGNILADRVDNLQRLPSHLQLFIPAHSSGALEAGCPGVEKH</sequence>
<organism evidence="1 2">
    <name type="scientific">Pyrenophora teres f. teres</name>
    <dbReference type="NCBI Taxonomy" id="97479"/>
    <lineage>
        <taxon>Eukaryota</taxon>
        <taxon>Fungi</taxon>
        <taxon>Dikarya</taxon>
        <taxon>Ascomycota</taxon>
        <taxon>Pezizomycotina</taxon>
        <taxon>Dothideomycetes</taxon>
        <taxon>Pleosporomycetidae</taxon>
        <taxon>Pleosporales</taxon>
        <taxon>Pleosporineae</taxon>
        <taxon>Pleosporaceae</taxon>
        <taxon>Pyrenophora</taxon>
    </lineage>
</organism>
<accession>A0A6S6WDK5</accession>
<dbReference type="AlphaFoldDB" id="A0A6S6WDK5"/>
<reference evidence="1" key="1">
    <citation type="submission" date="2021-02" db="EMBL/GenBank/DDBJ databases">
        <authorList>
            <person name="Syme A R."/>
            <person name="Syme A R."/>
            <person name="Moolhuijzen P."/>
        </authorList>
    </citation>
    <scope>NUCLEOTIDE SEQUENCE</scope>
    <source>
        <strain evidence="1">W1-1</strain>
    </source>
</reference>
<name>A0A6S6WDK5_9PLEO</name>
<proteinExistence type="predicted"/>
<dbReference type="Proteomes" id="UP000472372">
    <property type="component" value="Chromosome 10"/>
</dbReference>
<evidence type="ECO:0000313" key="1">
    <source>
        <dbReference type="EMBL" id="CAE7212186.1"/>
    </source>
</evidence>
<evidence type="ECO:0000313" key="2">
    <source>
        <dbReference type="Proteomes" id="UP000472372"/>
    </source>
</evidence>
<protein>
    <submittedName>
        <fullName evidence="1">Uncharacterized protein</fullName>
    </submittedName>
</protein>
<dbReference type="EMBL" id="HG992986">
    <property type="protein sequence ID" value="CAE7212186.1"/>
    <property type="molecule type" value="Genomic_DNA"/>
</dbReference>
<gene>
    <name evidence="1" type="ORF">PTTW11_10267</name>
</gene>